<dbReference type="AlphaFoldDB" id="A0A6I4RIB4"/>
<evidence type="ECO:0000256" key="4">
    <source>
        <dbReference type="ARBA" id="ARBA00022692"/>
    </source>
</evidence>
<evidence type="ECO:0000256" key="3">
    <source>
        <dbReference type="ARBA" id="ARBA00022679"/>
    </source>
</evidence>
<protein>
    <submittedName>
        <fullName evidence="10">Exopolysaccharide biosynthesis polyprenyl glycosylphosphotransferase</fullName>
    </submittedName>
</protein>
<dbReference type="GO" id="GO:0016020">
    <property type="term" value="C:membrane"/>
    <property type="evidence" value="ECO:0007669"/>
    <property type="project" value="UniProtKB-SubCell"/>
</dbReference>
<dbReference type="NCBIfam" id="TIGR03025">
    <property type="entry name" value="EPS_sugtrans"/>
    <property type="match status" value="1"/>
</dbReference>
<feature type="domain" description="Bacterial sugar transferase" evidence="8">
    <location>
        <begin position="262"/>
        <end position="449"/>
    </location>
</feature>
<gene>
    <name evidence="9" type="ORF">GGG87_09030</name>
    <name evidence="10" type="ORF">GGH11_09070</name>
</gene>
<evidence type="ECO:0000313" key="11">
    <source>
        <dbReference type="Proteomes" id="UP000435060"/>
    </source>
</evidence>
<dbReference type="GO" id="GO:0016780">
    <property type="term" value="F:phosphotransferase activity, for other substituted phosphate groups"/>
    <property type="evidence" value="ECO:0007669"/>
    <property type="project" value="TreeGrafter"/>
</dbReference>
<feature type="transmembrane region" description="Helical" evidence="7">
    <location>
        <begin position="12"/>
        <end position="31"/>
    </location>
</feature>
<evidence type="ECO:0000313" key="12">
    <source>
        <dbReference type="Proteomes" id="UP000435423"/>
    </source>
</evidence>
<comment type="similarity">
    <text evidence="2">Belongs to the bacterial sugar transferase family.</text>
</comment>
<keyword evidence="4 7" id="KW-0812">Transmembrane</keyword>
<dbReference type="Proteomes" id="UP000435060">
    <property type="component" value="Unassembled WGS sequence"/>
</dbReference>
<evidence type="ECO:0000256" key="6">
    <source>
        <dbReference type="ARBA" id="ARBA00023136"/>
    </source>
</evidence>
<accession>A0A6I4RIB4</accession>
<feature type="transmembrane region" description="Helical" evidence="7">
    <location>
        <begin position="264"/>
        <end position="284"/>
    </location>
</feature>
<dbReference type="InterPro" id="IPR017475">
    <property type="entry name" value="EPS_sugar_tfrase"/>
</dbReference>
<evidence type="ECO:0000256" key="7">
    <source>
        <dbReference type="SAM" id="Phobius"/>
    </source>
</evidence>
<evidence type="ECO:0000256" key="2">
    <source>
        <dbReference type="ARBA" id="ARBA00006464"/>
    </source>
</evidence>
<dbReference type="EMBL" id="WLCG01000014">
    <property type="protein sequence ID" value="MTB65137.1"/>
    <property type="molecule type" value="Genomic_DNA"/>
</dbReference>
<evidence type="ECO:0000256" key="5">
    <source>
        <dbReference type="ARBA" id="ARBA00022989"/>
    </source>
</evidence>
<reference evidence="9 11" key="2">
    <citation type="submission" date="2019-11" db="EMBL/GenBank/DDBJ databases">
        <title>Streptococcis sp. isolated from the respiratory tract of Marmot.</title>
        <authorList>
            <person name="Zhang G."/>
        </authorList>
    </citation>
    <scope>NUCLEOTIDE SEQUENCE [LARGE SCALE GENOMIC DNA]</scope>
    <source>
        <strain evidence="11">zg-86</strain>
        <strain evidence="9">Zg-86</strain>
    </source>
</reference>
<proteinExistence type="inferred from homology"/>
<dbReference type="EMBL" id="WUBJ01000013">
    <property type="protein sequence ID" value="MWV57124.1"/>
    <property type="molecule type" value="Genomic_DNA"/>
</dbReference>
<name>A0A6I4RIB4_9STRE</name>
<feature type="transmembrane region" description="Helical" evidence="7">
    <location>
        <begin position="37"/>
        <end position="54"/>
    </location>
</feature>
<keyword evidence="5 7" id="KW-1133">Transmembrane helix</keyword>
<comment type="caution">
    <text evidence="10">The sequence shown here is derived from an EMBL/GenBank/DDBJ whole genome shotgun (WGS) entry which is preliminary data.</text>
</comment>
<feature type="transmembrane region" description="Helical" evidence="7">
    <location>
        <begin position="66"/>
        <end position="89"/>
    </location>
</feature>
<dbReference type="PANTHER" id="PTHR30576">
    <property type="entry name" value="COLANIC BIOSYNTHESIS UDP-GLUCOSE LIPID CARRIER TRANSFERASE"/>
    <property type="match status" value="1"/>
</dbReference>
<evidence type="ECO:0000313" key="9">
    <source>
        <dbReference type="EMBL" id="MTB65137.1"/>
    </source>
</evidence>
<dbReference type="Pfam" id="PF02397">
    <property type="entry name" value="Bac_transf"/>
    <property type="match status" value="1"/>
</dbReference>
<reference evidence="10 12" key="1">
    <citation type="submission" date="2019-10" db="EMBL/GenBank/DDBJ databases">
        <title>Streptococcis sp, isolated from the respiratory tract of Marmot.</title>
        <authorList>
            <person name="Zhang G."/>
        </authorList>
    </citation>
    <scope>NUCLEOTIDE SEQUENCE [LARGE SCALE GENOMIC DNA]</scope>
    <source>
        <strain evidence="10">Zg-70</strain>
        <strain evidence="12">zg-70</strain>
    </source>
</reference>
<dbReference type="Proteomes" id="UP000435423">
    <property type="component" value="Unassembled WGS sequence"/>
</dbReference>
<dbReference type="InterPro" id="IPR003362">
    <property type="entry name" value="Bact_transf"/>
</dbReference>
<keyword evidence="3" id="KW-0808">Transferase</keyword>
<sequence length="455" mass="52496">MSIDRRLQQLILFIVQLFIVLLVTVGVHVFLDANMSRNGIIILPLLHVIVSYICHYNDEIFRRGDFFEFIQTIQYSVLYTVMITFTSFVLKDNFDISRKGLLYLVVMNAISLHMLNTIIKRFYRKVYPKLQRSRKLLVLTIVERATETLDSLLASSNFYHDIVAVSTLDGEYTLPSKIALITKNELIPYVTKSIVDEIFINLPSSYPIQDYIAQFEAMGVSVSVALDSFDFSANDKKLGEIGDFNVVTFSTNFYKTSHILAKRILDIFGSLIGLFLCGVAYLFLAPKIKKDGGPVIFKQQRVGQNGRFFDFYKFRSMYRDAEERKKELLTQNTMTGGMFKMDNDPRITPIGRFMRRSSLDELPQFYNVLKGDMSLVGTRPPTRDEYDQYTPEQKRRLSFKPGITGLWQVSGRSKITDFNDVVKLDLQYIDGWTIWSDIKILLKTLKVVWKKDGAK</sequence>
<evidence type="ECO:0000259" key="8">
    <source>
        <dbReference type="Pfam" id="PF02397"/>
    </source>
</evidence>
<evidence type="ECO:0000313" key="10">
    <source>
        <dbReference type="EMBL" id="MWV57124.1"/>
    </source>
</evidence>
<dbReference type="RefSeq" id="WP_154609003.1">
    <property type="nucleotide sequence ID" value="NZ_CP072115.1"/>
</dbReference>
<evidence type="ECO:0000256" key="1">
    <source>
        <dbReference type="ARBA" id="ARBA00004141"/>
    </source>
</evidence>
<keyword evidence="11" id="KW-1185">Reference proteome</keyword>
<keyword evidence="6 7" id="KW-0472">Membrane</keyword>
<comment type="subcellular location">
    <subcellularLocation>
        <location evidence="1">Membrane</location>
        <topology evidence="1">Multi-pass membrane protein</topology>
    </subcellularLocation>
</comment>
<feature type="transmembrane region" description="Helical" evidence="7">
    <location>
        <begin position="101"/>
        <end position="119"/>
    </location>
</feature>
<dbReference type="PANTHER" id="PTHR30576:SF10">
    <property type="entry name" value="SLL5057 PROTEIN"/>
    <property type="match status" value="1"/>
</dbReference>
<organism evidence="10 12">
    <name type="scientific">Streptococcus zhangguiae</name>
    <dbReference type="NCBI Taxonomy" id="2664091"/>
    <lineage>
        <taxon>Bacteria</taxon>
        <taxon>Bacillati</taxon>
        <taxon>Bacillota</taxon>
        <taxon>Bacilli</taxon>
        <taxon>Lactobacillales</taxon>
        <taxon>Streptococcaceae</taxon>
        <taxon>Streptococcus</taxon>
    </lineage>
</organism>